<dbReference type="InterPro" id="IPR001537">
    <property type="entry name" value="SpoU_MeTrfase"/>
</dbReference>
<name>A0A1G2SMD1_9BACT</name>
<dbReference type="SUPFAM" id="SSF75217">
    <property type="entry name" value="alpha/beta knot"/>
    <property type="match status" value="1"/>
</dbReference>
<evidence type="ECO:0000256" key="1">
    <source>
        <dbReference type="ARBA" id="ARBA00022603"/>
    </source>
</evidence>
<sequence>MPTNTAKNRTREVVLILHDIRSAYNVGSIFRTADGAGVAKIFCAGYTPAPKNVFGKIQNDIRKTALGAEETVPWETRKNTPTLIRRLQKDGYQVIAIEQDPKAVPYTKVTISKKVAFVLGNETGGISKSILKLVDGIAEIPMKGSKESLNVSVAAGVALFRMLGC</sequence>
<dbReference type="InterPro" id="IPR004441">
    <property type="entry name" value="rRNA_MeTrfase_TrmH"/>
</dbReference>
<evidence type="ECO:0000313" key="4">
    <source>
        <dbReference type="EMBL" id="OHA85952.1"/>
    </source>
</evidence>
<keyword evidence="1" id="KW-0489">Methyltransferase</keyword>
<dbReference type="STRING" id="1802730.A2591_00075"/>
<dbReference type="EMBL" id="MHUZ01000012">
    <property type="protein sequence ID" value="OHA85952.1"/>
    <property type="molecule type" value="Genomic_DNA"/>
</dbReference>
<dbReference type="GO" id="GO:0008173">
    <property type="term" value="F:RNA methyltransferase activity"/>
    <property type="evidence" value="ECO:0007669"/>
    <property type="project" value="InterPro"/>
</dbReference>
<reference evidence="4 5" key="1">
    <citation type="journal article" date="2016" name="Nat. Commun.">
        <title>Thousands of microbial genomes shed light on interconnected biogeochemical processes in an aquifer system.</title>
        <authorList>
            <person name="Anantharaman K."/>
            <person name="Brown C.T."/>
            <person name="Hug L.A."/>
            <person name="Sharon I."/>
            <person name="Castelle C.J."/>
            <person name="Probst A.J."/>
            <person name="Thomas B.C."/>
            <person name="Singh A."/>
            <person name="Wilkins M.J."/>
            <person name="Karaoz U."/>
            <person name="Brodie E.L."/>
            <person name="Williams K.H."/>
            <person name="Hubbard S.S."/>
            <person name="Banfield J.F."/>
        </authorList>
    </citation>
    <scope>NUCLEOTIDE SEQUENCE [LARGE SCALE GENOMIC DNA]</scope>
</reference>
<dbReference type="Pfam" id="PF00588">
    <property type="entry name" value="SpoU_methylase"/>
    <property type="match status" value="1"/>
</dbReference>
<organism evidence="4 5">
    <name type="scientific">Candidatus Yonathbacteria bacterium RIFOXYD1_FULL_52_36</name>
    <dbReference type="NCBI Taxonomy" id="1802730"/>
    <lineage>
        <taxon>Bacteria</taxon>
        <taxon>Candidatus Yonathiibacteriota</taxon>
    </lineage>
</organism>
<dbReference type="GO" id="GO:0006396">
    <property type="term" value="P:RNA processing"/>
    <property type="evidence" value="ECO:0007669"/>
    <property type="project" value="InterPro"/>
</dbReference>
<proteinExistence type="predicted"/>
<dbReference type="Gene3D" id="3.40.1280.10">
    <property type="match status" value="1"/>
</dbReference>
<gene>
    <name evidence="4" type="ORF">A2591_00075</name>
</gene>
<protein>
    <recommendedName>
        <fullName evidence="3">tRNA/rRNA methyltransferase SpoU type domain-containing protein</fullName>
    </recommendedName>
</protein>
<dbReference type="PANTHER" id="PTHR46429:SF1">
    <property type="entry name" value="23S RRNA (GUANOSINE-2'-O-)-METHYLTRANSFERASE RLMB"/>
    <property type="match status" value="1"/>
</dbReference>
<dbReference type="GO" id="GO:0003723">
    <property type="term" value="F:RNA binding"/>
    <property type="evidence" value="ECO:0007669"/>
    <property type="project" value="InterPro"/>
</dbReference>
<dbReference type="GO" id="GO:0005829">
    <property type="term" value="C:cytosol"/>
    <property type="evidence" value="ECO:0007669"/>
    <property type="project" value="TreeGrafter"/>
</dbReference>
<dbReference type="AlphaFoldDB" id="A0A1G2SMD1"/>
<dbReference type="PANTHER" id="PTHR46429">
    <property type="entry name" value="23S RRNA (GUANOSINE-2'-O-)-METHYLTRANSFERASE RLMB"/>
    <property type="match status" value="1"/>
</dbReference>
<dbReference type="GO" id="GO:0032259">
    <property type="term" value="P:methylation"/>
    <property type="evidence" value="ECO:0007669"/>
    <property type="project" value="UniProtKB-KW"/>
</dbReference>
<keyword evidence="2" id="KW-0808">Transferase</keyword>
<evidence type="ECO:0000259" key="3">
    <source>
        <dbReference type="Pfam" id="PF00588"/>
    </source>
</evidence>
<dbReference type="InterPro" id="IPR029026">
    <property type="entry name" value="tRNA_m1G_MTases_N"/>
</dbReference>
<dbReference type="Proteomes" id="UP000178168">
    <property type="component" value="Unassembled WGS sequence"/>
</dbReference>
<accession>A0A1G2SMD1</accession>
<evidence type="ECO:0000256" key="2">
    <source>
        <dbReference type="ARBA" id="ARBA00022679"/>
    </source>
</evidence>
<dbReference type="InterPro" id="IPR029028">
    <property type="entry name" value="Alpha/beta_knot_MTases"/>
</dbReference>
<comment type="caution">
    <text evidence="4">The sequence shown here is derived from an EMBL/GenBank/DDBJ whole genome shotgun (WGS) entry which is preliminary data.</text>
</comment>
<dbReference type="CDD" id="cd18097">
    <property type="entry name" value="SpoU-like"/>
    <property type="match status" value="1"/>
</dbReference>
<evidence type="ECO:0000313" key="5">
    <source>
        <dbReference type="Proteomes" id="UP000178168"/>
    </source>
</evidence>
<feature type="domain" description="tRNA/rRNA methyltransferase SpoU type" evidence="3">
    <location>
        <begin position="13"/>
        <end position="160"/>
    </location>
</feature>